<reference evidence="2 3" key="1">
    <citation type="submission" date="2023-03" db="EMBL/GenBank/DDBJ databases">
        <title>NovoSphingobium album sp. nov. isolated from polycyclic aromatic hydrocarbons- and heavy-metal polluted soil.</title>
        <authorList>
            <person name="Liu Z."/>
            <person name="Wang K."/>
        </authorList>
    </citation>
    <scope>NUCLEOTIDE SEQUENCE [LARGE SCALE GENOMIC DNA]</scope>
    <source>
        <strain evidence="2 3">H3SJ31-1</strain>
    </source>
</reference>
<dbReference type="SUPFAM" id="SSF141371">
    <property type="entry name" value="PilZ domain-like"/>
    <property type="match status" value="1"/>
</dbReference>
<keyword evidence="3" id="KW-1185">Reference proteome</keyword>
<dbReference type="InterPro" id="IPR009875">
    <property type="entry name" value="PilZ_domain"/>
</dbReference>
<dbReference type="RefSeq" id="WP_275228352.1">
    <property type="nucleotide sequence ID" value="NZ_JARESE010000033.1"/>
</dbReference>
<name>A0ABT5WQF6_9SPHN</name>
<dbReference type="EMBL" id="JARESE010000033">
    <property type="protein sequence ID" value="MDE8652269.1"/>
    <property type="molecule type" value="Genomic_DNA"/>
</dbReference>
<evidence type="ECO:0000313" key="2">
    <source>
        <dbReference type="EMBL" id="MDE8652269.1"/>
    </source>
</evidence>
<accession>A0ABT5WQF6</accession>
<evidence type="ECO:0000259" key="1">
    <source>
        <dbReference type="Pfam" id="PF07238"/>
    </source>
</evidence>
<gene>
    <name evidence="2" type="ORF">PYV00_11145</name>
</gene>
<evidence type="ECO:0000313" key="3">
    <source>
        <dbReference type="Proteomes" id="UP001216253"/>
    </source>
</evidence>
<dbReference type="Proteomes" id="UP001216253">
    <property type="component" value="Unassembled WGS sequence"/>
</dbReference>
<organism evidence="2 3">
    <name type="scientific">Novosphingobium album</name>
    <name type="common">ex Liu et al. 2023</name>
    <dbReference type="NCBI Taxonomy" id="3031130"/>
    <lineage>
        <taxon>Bacteria</taxon>
        <taxon>Pseudomonadati</taxon>
        <taxon>Pseudomonadota</taxon>
        <taxon>Alphaproteobacteria</taxon>
        <taxon>Sphingomonadales</taxon>
        <taxon>Sphingomonadaceae</taxon>
        <taxon>Novosphingobium</taxon>
    </lineage>
</organism>
<feature type="domain" description="PilZ" evidence="1">
    <location>
        <begin position="112"/>
        <end position="184"/>
    </location>
</feature>
<comment type="caution">
    <text evidence="2">The sequence shown here is derived from an EMBL/GenBank/DDBJ whole genome shotgun (WGS) entry which is preliminary data.</text>
</comment>
<proteinExistence type="predicted"/>
<sequence>MSESGPNQGEGQIDHRGAGRTVLLLRSAKLLTPAGQFLCLLRDVSAAGVRLRFLHAMPEFDNRVTLQTASQDQYALELVWQSQVEAGYRFSRPIDLEAFITERTPFEHRPIRVVVSSAVVLTIGETRIPARLRDVSREGARLDIESKLALGQRLKIVGRDWPETDATVCWRLHPEHGVSFQRSVELAELAQRIMAMNMRNA</sequence>
<dbReference type="Pfam" id="PF07238">
    <property type="entry name" value="PilZ"/>
    <property type="match status" value="1"/>
</dbReference>
<protein>
    <submittedName>
        <fullName evidence="2">PilZ domain-containing protein</fullName>
    </submittedName>
</protein>